<evidence type="ECO:0000256" key="2">
    <source>
        <dbReference type="ARBA" id="ARBA00006411"/>
    </source>
</evidence>
<dbReference type="EMBL" id="VFML01000001">
    <property type="protein sequence ID" value="TQJ04927.1"/>
    <property type="molecule type" value="Genomic_DNA"/>
</dbReference>
<organism evidence="5 6">
    <name type="scientific">Amycolatopsis cihanbeyliensis</name>
    <dbReference type="NCBI Taxonomy" id="1128664"/>
    <lineage>
        <taxon>Bacteria</taxon>
        <taxon>Bacillati</taxon>
        <taxon>Actinomycetota</taxon>
        <taxon>Actinomycetes</taxon>
        <taxon>Pseudonocardiales</taxon>
        <taxon>Pseudonocardiaceae</taxon>
        <taxon>Amycolatopsis</taxon>
    </lineage>
</organism>
<gene>
    <name evidence="5" type="ORF">FB471_4737</name>
</gene>
<evidence type="ECO:0000313" key="6">
    <source>
        <dbReference type="Proteomes" id="UP000320876"/>
    </source>
</evidence>
<keyword evidence="6" id="KW-1185">Reference proteome</keyword>
<evidence type="ECO:0000313" key="5">
    <source>
        <dbReference type="EMBL" id="TQJ04927.1"/>
    </source>
</evidence>
<evidence type="ECO:0000256" key="1">
    <source>
        <dbReference type="ARBA" id="ARBA00004496"/>
    </source>
</evidence>
<evidence type="ECO:0000256" key="4">
    <source>
        <dbReference type="ARBA" id="ARBA00023186"/>
    </source>
</evidence>
<name>A0A542DPD6_AMYCI</name>
<comment type="caution">
    <text evidence="5">The sequence shown here is derived from an EMBL/GenBank/DDBJ whole genome shotgun (WGS) entry which is preliminary data.</text>
</comment>
<keyword evidence="3" id="KW-0963">Cytoplasm</keyword>
<sequence>MLRRTIELSLSAFLVAGTSAGFARPHLIFSGGAHYLPPRSRERADQQAWEELAGLGLAFGRELAGTLDDAIHVLYRPEVEYWAHVNTEGDRHHLLVAARGREAVVAFQQDGTVWLKPAREHDRARTLARNLPSWPAAEFLGFSVRRDEVTQPGGQPYEPPPARSQEARILDDVLHQPNHGFGQLHVASSDGGGRVPSTTQLTYLDLDAGRVGLELGPPDQVQHVTVFPGTLVEIAARLGRIRAALTEPLPDRHMP</sequence>
<accession>A0A542DPD6</accession>
<dbReference type="RefSeq" id="WP_142000539.1">
    <property type="nucleotide sequence ID" value="NZ_VFML01000001.1"/>
</dbReference>
<dbReference type="InterPro" id="IPR025734">
    <property type="entry name" value="EspG"/>
</dbReference>
<dbReference type="OrthoDB" id="3623746at2"/>
<keyword evidence="4" id="KW-0143">Chaperone</keyword>
<proteinExistence type="inferred from homology"/>
<dbReference type="AlphaFoldDB" id="A0A542DPD6"/>
<reference evidence="5 6" key="1">
    <citation type="submission" date="2019-06" db="EMBL/GenBank/DDBJ databases">
        <title>Sequencing the genomes of 1000 actinobacteria strains.</title>
        <authorList>
            <person name="Klenk H.-P."/>
        </authorList>
    </citation>
    <scope>NUCLEOTIDE SEQUENCE [LARGE SCALE GENOMIC DNA]</scope>
    <source>
        <strain evidence="5 6">DSM 45679</strain>
    </source>
</reference>
<comment type="subcellular location">
    <subcellularLocation>
        <location evidence="1">Cytoplasm</location>
    </subcellularLocation>
</comment>
<comment type="similarity">
    <text evidence="2">Belongs to the EspG family.</text>
</comment>
<protein>
    <submittedName>
        <fullName evidence="5">ESAT-6 protein secretion system EspG family protein</fullName>
    </submittedName>
</protein>
<dbReference type="Pfam" id="PF14011">
    <property type="entry name" value="ESX-1_EspG"/>
    <property type="match status" value="1"/>
</dbReference>
<dbReference type="Proteomes" id="UP000320876">
    <property type="component" value="Unassembled WGS sequence"/>
</dbReference>
<evidence type="ECO:0000256" key="3">
    <source>
        <dbReference type="ARBA" id="ARBA00022490"/>
    </source>
</evidence>